<organism evidence="1 2">
    <name type="scientific">Plasmopara halstedii</name>
    <name type="common">Downy mildew of sunflower</name>
    <dbReference type="NCBI Taxonomy" id="4781"/>
    <lineage>
        <taxon>Eukaryota</taxon>
        <taxon>Sar</taxon>
        <taxon>Stramenopiles</taxon>
        <taxon>Oomycota</taxon>
        <taxon>Peronosporomycetes</taxon>
        <taxon>Peronosporales</taxon>
        <taxon>Peronosporaceae</taxon>
        <taxon>Plasmopara</taxon>
    </lineage>
</organism>
<evidence type="ECO:0000313" key="2">
    <source>
        <dbReference type="Proteomes" id="UP000054928"/>
    </source>
</evidence>
<dbReference type="Proteomes" id="UP000054928">
    <property type="component" value="Unassembled WGS sequence"/>
</dbReference>
<accession>A0A0P1A860</accession>
<dbReference type="RefSeq" id="XP_024573224.1">
    <property type="nucleotide sequence ID" value="XM_024722115.1"/>
</dbReference>
<dbReference type="AlphaFoldDB" id="A0A0P1A860"/>
<protein>
    <submittedName>
        <fullName evidence="1">Rab11 family</fullName>
    </submittedName>
</protein>
<keyword evidence="2" id="KW-1185">Reference proteome</keyword>
<proteinExistence type="predicted"/>
<evidence type="ECO:0000313" key="1">
    <source>
        <dbReference type="EMBL" id="CEG36855.1"/>
    </source>
</evidence>
<dbReference type="EMBL" id="CCYD01000252">
    <property type="protein sequence ID" value="CEG36855.1"/>
    <property type="molecule type" value="Genomic_DNA"/>
</dbReference>
<reference evidence="2" key="1">
    <citation type="submission" date="2014-09" db="EMBL/GenBank/DDBJ databases">
        <authorList>
            <person name="Sharma Rahul"/>
            <person name="Thines Marco"/>
        </authorList>
    </citation>
    <scope>NUCLEOTIDE SEQUENCE [LARGE SCALE GENOMIC DNA]</scope>
</reference>
<dbReference type="GeneID" id="36399163"/>
<sequence length="115" mass="12768">MVLENKVDKIPKGTRPVKFAQPDKVNAFCEVQNLLFARTTAKQNARAHEWDGGLCIFEAVQRLVLHIHKIRTGPLLPNEQEDTTMTDDKTEPVILIDSVVSTPKAMGECGGCNTH</sequence>
<dbReference type="OrthoDB" id="160939at2759"/>
<name>A0A0P1A860_PLAHL</name>